<dbReference type="Pfam" id="PF12969">
    <property type="entry name" value="DUF3857"/>
    <property type="match status" value="1"/>
</dbReference>
<dbReference type="SMART" id="SM00028">
    <property type="entry name" value="TPR"/>
    <property type="match status" value="6"/>
</dbReference>
<dbReference type="AlphaFoldDB" id="A0A3D9FF38"/>
<evidence type="ECO:0000256" key="1">
    <source>
        <dbReference type="ARBA" id="ARBA00022737"/>
    </source>
</evidence>
<dbReference type="Pfam" id="PF13432">
    <property type="entry name" value="TPR_16"/>
    <property type="match status" value="2"/>
</dbReference>
<dbReference type="InterPro" id="IPR019734">
    <property type="entry name" value="TPR_rpt"/>
</dbReference>
<feature type="signal peptide" evidence="4">
    <location>
        <begin position="1"/>
        <end position="21"/>
    </location>
</feature>
<evidence type="ECO:0000256" key="2">
    <source>
        <dbReference type="ARBA" id="ARBA00022803"/>
    </source>
</evidence>
<keyword evidence="7" id="KW-1185">Reference proteome</keyword>
<keyword evidence="1" id="KW-0677">Repeat</keyword>
<feature type="domain" description="DUF3857" evidence="5">
    <location>
        <begin position="67"/>
        <end position="214"/>
    </location>
</feature>
<dbReference type="Pfam" id="PF14559">
    <property type="entry name" value="TPR_19"/>
    <property type="match status" value="1"/>
</dbReference>
<dbReference type="InterPro" id="IPR050498">
    <property type="entry name" value="Ycf3"/>
</dbReference>
<dbReference type="InterPro" id="IPR011990">
    <property type="entry name" value="TPR-like_helical_dom_sf"/>
</dbReference>
<evidence type="ECO:0000313" key="7">
    <source>
        <dbReference type="Proteomes" id="UP000256310"/>
    </source>
</evidence>
<gene>
    <name evidence="6" type="ORF">DFR46_0698</name>
</gene>
<dbReference type="PROSITE" id="PS50005">
    <property type="entry name" value="TPR"/>
    <property type="match status" value="3"/>
</dbReference>
<name>A0A3D9FF38_9SPHN</name>
<feature type="repeat" description="TPR" evidence="3">
    <location>
        <begin position="669"/>
        <end position="702"/>
    </location>
</feature>
<evidence type="ECO:0000313" key="6">
    <source>
        <dbReference type="EMBL" id="RED15696.1"/>
    </source>
</evidence>
<dbReference type="Gene3D" id="2.60.40.3140">
    <property type="match status" value="1"/>
</dbReference>
<feature type="repeat" description="TPR" evidence="3">
    <location>
        <begin position="703"/>
        <end position="736"/>
    </location>
</feature>
<evidence type="ECO:0000256" key="4">
    <source>
        <dbReference type="SAM" id="SignalP"/>
    </source>
</evidence>
<comment type="caution">
    <text evidence="6">The sequence shown here is derived from an EMBL/GenBank/DDBJ whole genome shotgun (WGS) entry which is preliminary data.</text>
</comment>
<feature type="chain" id="PRO_5017747312" evidence="4">
    <location>
        <begin position="22"/>
        <end position="1036"/>
    </location>
</feature>
<dbReference type="PANTHER" id="PTHR44858">
    <property type="entry name" value="TETRATRICOPEPTIDE REPEAT PROTEIN 6"/>
    <property type="match status" value="1"/>
</dbReference>
<dbReference type="PANTHER" id="PTHR44858:SF1">
    <property type="entry name" value="UDP-N-ACETYLGLUCOSAMINE--PEPTIDE N-ACETYLGLUCOSAMINYLTRANSFERASE SPINDLY-RELATED"/>
    <property type="match status" value="1"/>
</dbReference>
<protein>
    <submittedName>
        <fullName evidence="6">Tfp pilus assembly protein PilF</fullName>
    </submittedName>
</protein>
<dbReference type="SUPFAM" id="SSF48452">
    <property type="entry name" value="TPR-like"/>
    <property type="match status" value="2"/>
</dbReference>
<keyword evidence="2 3" id="KW-0802">TPR repeat</keyword>
<keyword evidence="4" id="KW-0732">Signal</keyword>
<dbReference type="EMBL" id="QRDP01000004">
    <property type="protein sequence ID" value="RED15696.1"/>
    <property type="molecule type" value="Genomic_DNA"/>
</dbReference>
<dbReference type="InterPro" id="IPR038765">
    <property type="entry name" value="Papain-like_cys_pep_sf"/>
</dbReference>
<evidence type="ECO:0000256" key="3">
    <source>
        <dbReference type="PROSITE-ProRule" id="PRU00339"/>
    </source>
</evidence>
<feature type="repeat" description="TPR" evidence="3">
    <location>
        <begin position="946"/>
        <end position="979"/>
    </location>
</feature>
<evidence type="ECO:0000259" key="5">
    <source>
        <dbReference type="Pfam" id="PF12969"/>
    </source>
</evidence>
<proteinExistence type="predicted"/>
<dbReference type="Gene3D" id="1.25.40.10">
    <property type="entry name" value="Tetratricopeptide repeat domain"/>
    <property type="match status" value="2"/>
</dbReference>
<reference evidence="6 7" key="1">
    <citation type="submission" date="2018-07" db="EMBL/GenBank/DDBJ databases">
        <title>Genomic Encyclopedia of Type Strains, Phase IV (KMG-IV): sequencing the most valuable type-strain genomes for metagenomic binning, comparative biology and taxonomic classification.</title>
        <authorList>
            <person name="Goeker M."/>
        </authorList>
    </citation>
    <scope>NUCLEOTIDE SEQUENCE [LARGE SCALE GENOMIC DNA]</scope>
    <source>
        <strain evidence="6 7">DSM 26725</strain>
    </source>
</reference>
<dbReference type="SUPFAM" id="SSF54001">
    <property type="entry name" value="Cysteine proteinases"/>
    <property type="match status" value="1"/>
</dbReference>
<dbReference type="Proteomes" id="UP000256310">
    <property type="component" value="Unassembled WGS sequence"/>
</dbReference>
<dbReference type="Gene3D" id="3.10.620.30">
    <property type="match status" value="1"/>
</dbReference>
<dbReference type="InterPro" id="IPR024618">
    <property type="entry name" value="DUF3857"/>
</dbReference>
<accession>A0A3D9FF38</accession>
<organism evidence="6 7">
    <name type="scientific">Parasphingopyxis lamellibrachiae</name>
    <dbReference type="NCBI Taxonomy" id="680125"/>
    <lineage>
        <taxon>Bacteria</taxon>
        <taxon>Pseudomonadati</taxon>
        <taxon>Pseudomonadota</taxon>
        <taxon>Alphaproteobacteria</taxon>
        <taxon>Sphingomonadales</taxon>
        <taxon>Sphingomonadaceae</taxon>
        <taxon>Parasphingopyxis</taxon>
    </lineage>
</organism>
<sequence length="1036" mass="114771">MINRVLILFCAVVALVGTAQAANEPIFEPAPDWVEHIAIPAPDPARPEQAVQILLNSNQNRFGIDTDEFYFETATLVQTPQGLGAIGTISIPWQPELRTLVIHKVHLIRNGEVIDLMGNGQEFIVLRRENNLEQAMLDGVLTAVLQPEGLEVGDILNLAYTIRTLPSDIAFGSEDFMVLTDGLAIRQLHMRQIWPREMEVQWQSSDALGEPVVRSTREGSELTLILEDAKGDEIIEDAPARFQYPATFQISSYPDWAAVSTLFAPLYAEAQRLEPDSVLLEEIATIAAASDDPRQRAMAALRLVQDRVRYVALAMGDGGYVPASAGQTWSRRFGDCKGKTALLLALLHGLGIEAEPALVSTSWGDILTNSLPQTTLFDHVIVRAVIDGRTLWLDGTRQGDRLVEDVVFSPYRWALPVRVQGASLEELPPIPPARPLMEIRATADASRGFNDNVPVSGQIIFRGETALMMQLAANESGSEEMARLIQESMIESLDVEAVANLEIANDDETGEFSISFSGEMPLPWARETTNGPMRYTLDNDIIDWNFAFERDEESDAPPPITLPFPAYFEMHETVILPDDGEGFSIEGDDIDEVLAGTQLARTLTLEDGRAVSRLIFRRLQFEISAEQARADLARIEEIGDDQAYIVAPQDYSMSSAERTALIETEPTTAADYIRRGFLFITEGQFEQAATDFGEAANLEPENAEALAHYGLALVYRNRLDEAQVALDRAVALDPENFVVHQSFGLLHMANNRPEAAIEAYGRSLEISAENFFTRNARAQAHAYMADYGAALADYESLYEVDPSAFYLLNSIAEIHAAQGDEDAALASAREFADRSDSNSLYIRLLRRFGREDDAMRSYTEARASLDADIADTAEPDVGLLARRAHLLANFGDYPAAIEQLTVLVDREDVENNYLNDRCWMRMQGNYQLSEALSDCQRALDQDSENAGIMDSLAWVQLRMGRIEQAAETFDRTLELQPLLPSALYGRSLVHAMQGNREAANRDLAAARRGSWTIVAEYGDWLGDMTPPETEPAETQP</sequence>